<reference evidence="2" key="1">
    <citation type="journal article" date="2007" name="Nature">
        <title>The grapevine genome sequence suggests ancestral hexaploidization in major angiosperm phyla.</title>
        <authorList>
            <consortium name="The French-Italian Public Consortium for Grapevine Genome Characterization."/>
            <person name="Jaillon O."/>
            <person name="Aury J.-M."/>
            <person name="Noel B."/>
            <person name="Policriti A."/>
            <person name="Clepet C."/>
            <person name="Casagrande A."/>
            <person name="Choisne N."/>
            <person name="Aubourg S."/>
            <person name="Vitulo N."/>
            <person name="Jubin C."/>
            <person name="Vezzi A."/>
            <person name="Legeai F."/>
            <person name="Hugueney P."/>
            <person name="Dasilva C."/>
            <person name="Horner D."/>
            <person name="Mica E."/>
            <person name="Jublot D."/>
            <person name="Poulain J."/>
            <person name="Bruyere C."/>
            <person name="Billault A."/>
            <person name="Segurens B."/>
            <person name="Gouyvenoux M."/>
            <person name="Ugarte E."/>
            <person name="Cattonaro F."/>
            <person name="Anthouard V."/>
            <person name="Vico V."/>
            <person name="Del Fabbro C."/>
            <person name="Alaux M."/>
            <person name="Di Gaspero G."/>
            <person name="Dumas V."/>
            <person name="Felice N."/>
            <person name="Paillard S."/>
            <person name="Juman I."/>
            <person name="Moroldo M."/>
            <person name="Scalabrin S."/>
            <person name="Canaguier A."/>
            <person name="Le Clainche I."/>
            <person name="Malacrida G."/>
            <person name="Durand E."/>
            <person name="Pesole G."/>
            <person name="Laucou V."/>
            <person name="Chatelet P."/>
            <person name="Merdinoglu D."/>
            <person name="Delledonne M."/>
            <person name="Pezzotti M."/>
            <person name="Lecharny A."/>
            <person name="Scarpelli C."/>
            <person name="Artiguenave F."/>
            <person name="Pe M.E."/>
            <person name="Valle G."/>
            <person name="Morgante M."/>
            <person name="Caboche M."/>
            <person name="Adam-Blondon A.-F."/>
            <person name="Weissenbach J."/>
            <person name="Quetier F."/>
            <person name="Wincker P."/>
        </authorList>
    </citation>
    <scope>NUCLEOTIDE SEQUENCE [LARGE SCALE GENOMIC DNA]</scope>
    <source>
        <strain evidence="2">cv. Pinot noir / PN40024</strain>
    </source>
</reference>
<dbReference type="Proteomes" id="UP000009183">
    <property type="component" value="Chromosome 14"/>
</dbReference>
<evidence type="ECO:0000313" key="1">
    <source>
        <dbReference type="EMBL" id="CBI33625.3"/>
    </source>
</evidence>
<dbReference type="InParanoid" id="D7TT03"/>
<accession>D7TT03</accession>
<gene>
    <name evidence="1" type="ordered locus">VIT_14s0006g02570</name>
</gene>
<keyword evidence="2" id="KW-1185">Reference proteome</keyword>
<dbReference type="HOGENOM" id="CLU_2473529_0_0_1"/>
<name>D7TT03_VITVI</name>
<dbReference type="AlphaFoldDB" id="D7TT03"/>
<dbReference type="PaxDb" id="29760-VIT_14s0006g02570.t01"/>
<proteinExistence type="predicted"/>
<protein>
    <submittedName>
        <fullName evidence="1">Uncharacterized protein</fullName>
    </submittedName>
</protein>
<dbReference type="EMBL" id="FN596245">
    <property type="protein sequence ID" value="CBI33625.3"/>
    <property type="molecule type" value="Genomic_DNA"/>
</dbReference>
<dbReference type="STRING" id="29760.D7TT03"/>
<evidence type="ECO:0000313" key="2">
    <source>
        <dbReference type="Proteomes" id="UP000009183"/>
    </source>
</evidence>
<organism evidence="1 2">
    <name type="scientific">Vitis vinifera</name>
    <name type="common">Grape</name>
    <dbReference type="NCBI Taxonomy" id="29760"/>
    <lineage>
        <taxon>Eukaryota</taxon>
        <taxon>Viridiplantae</taxon>
        <taxon>Streptophyta</taxon>
        <taxon>Embryophyta</taxon>
        <taxon>Tracheophyta</taxon>
        <taxon>Spermatophyta</taxon>
        <taxon>Magnoliopsida</taxon>
        <taxon>eudicotyledons</taxon>
        <taxon>Gunneridae</taxon>
        <taxon>Pentapetalae</taxon>
        <taxon>rosids</taxon>
        <taxon>Vitales</taxon>
        <taxon>Vitaceae</taxon>
        <taxon>Viteae</taxon>
        <taxon>Vitis</taxon>
    </lineage>
</organism>
<sequence length="88" mass="9916">MSSLEKSTSKTTFTLTWTWLLDPQTSDVIIDNKNLKTRRKLIGHHHVDLVRLVGAPETTTMTLSNMSFCSEFAIEPWHVSSETLLGSP</sequence>